<evidence type="ECO:0000256" key="1">
    <source>
        <dbReference type="ARBA" id="ARBA00022679"/>
    </source>
</evidence>
<dbReference type="Pfam" id="PF04768">
    <property type="entry name" value="NAT"/>
    <property type="match status" value="1"/>
</dbReference>
<accession>A0ABM1E686</accession>
<proteinExistence type="predicted"/>
<organism evidence="3 4">
    <name type="scientific">Priapulus caudatus</name>
    <name type="common">Priapulid worm</name>
    <dbReference type="NCBI Taxonomy" id="37621"/>
    <lineage>
        <taxon>Eukaryota</taxon>
        <taxon>Metazoa</taxon>
        <taxon>Ecdysozoa</taxon>
        <taxon>Scalidophora</taxon>
        <taxon>Priapulida</taxon>
        <taxon>Priapulimorpha</taxon>
        <taxon>Priapulimorphida</taxon>
        <taxon>Priapulidae</taxon>
        <taxon>Priapulus</taxon>
    </lineage>
</organism>
<dbReference type="GeneID" id="106809220"/>
<evidence type="ECO:0000313" key="4">
    <source>
        <dbReference type="RefSeq" id="XP_014667707.1"/>
    </source>
</evidence>
<feature type="domain" description="N-acetyltransferase" evidence="2">
    <location>
        <begin position="383"/>
        <end position="533"/>
    </location>
</feature>
<dbReference type="PROSITE" id="PS51731">
    <property type="entry name" value="GNAT_NAGS"/>
    <property type="match status" value="1"/>
</dbReference>
<evidence type="ECO:0000259" key="2">
    <source>
        <dbReference type="PROSITE" id="PS51731"/>
    </source>
</evidence>
<reference evidence="4" key="1">
    <citation type="submission" date="2025-08" db="UniProtKB">
        <authorList>
            <consortium name="RefSeq"/>
        </authorList>
    </citation>
    <scope>IDENTIFICATION</scope>
</reference>
<dbReference type="PANTHER" id="PTHR23342">
    <property type="entry name" value="N-ACETYLGLUTAMATE SYNTHASE"/>
    <property type="match status" value="1"/>
</dbReference>
<keyword evidence="1" id="KW-0808">Transferase</keyword>
<dbReference type="Gene3D" id="3.40.1160.10">
    <property type="entry name" value="Acetylglutamate kinase-like"/>
    <property type="match status" value="1"/>
</dbReference>
<dbReference type="SUPFAM" id="SSF53633">
    <property type="entry name" value="Carbamate kinase-like"/>
    <property type="match status" value="1"/>
</dbReference>
<dbReference type="RefSeq" id="XP_014667707.1">
    <property type="nucleotide sequence ID" value="XM_014812221.1"/>
</dbReference>
<keyword evidence="3" id="KW-1185">Reference proteome</keyword>
<name>A0ABM1E686_PRICU</name>
<dbReference type="PANTHER" id="PTHR23342:SF0">
    <property type="entry name" value="N-ACETYLGLUTAMATE SYNTHASE, MITOCHONDRIAL"/>
    <property type="match status" value="1"/>
</dbReference>
<dbReference type="Gene3D" id="3.40.630.30">
    <property type="match status" value="1"/>
</dbReference>
<gene>
    <name evidence="4" type="primary">LOC106809220</name>
</gene>
<evidence type="ECO:0000313" key="3">
    <source>
        <dbReference type="Proteomes" id="UP000695022"/>
    </source>
</evidence>
<sequence>MHVSVQENGKNQHYRASMEKLAGQALPFISPFKQGRVWCSSFSSHNRIFQMGVLKKLRDSSRASRPKLKTTGSASTNLNLSMRSFEIGLQRRMYLANPTNYQPMHGDNMHDLKRFLDTVGEDPKEVRYWMKHFQCSKDPLSPFCVVMIEEEVFKRPDKLSDLCSSLSFLQRNKMKPVIIHGKRISHGEDISYEHSQKTRRKFISDTMMLVNGLECHGTMARPLFSGNRMLLAEKPHQNRFGMLGELKGVNVDPIIWCLRSDHIPVLYSIGETEEGQLLDLDVLRTTQQISIALQPRKVLMLNAAGGITTSDHRVISQVNMPSDLDQMLPLEGSTEDVKEWLYSISILLDHLPDKSSVVITSADRVLQELFTHRGSGTMFKNTERIIQYDNLDDVDIGKLSHLFARAFNRELKPDYFKEIKGRLETLYLSEGYNAAAIVTKEDGFGVPYMDKFAVTAQNQGQGTAEMLWECVRRDYHTLCWRSRHVNNINPWYFKRSEGSWSNGKWIVFWYGLADPKLSYELVEHALSFPESFSDAPKKWLVEDHE</sequence>
<dbReference type="Proteomes" id="UP000695022">
    <property type="component" value="Unplaced"/>
</dbReference>
<protein>
    <submittedName>
        <fullName evidence="4">N-acetylglutamate synthase, mitochondrial-like</fullName>
    </submittedName>
</protein>
<dbReference type="InterPro" id="IPR006855">
    <property type="entry name" value="Vertebrate-like_GNAT_dom"/>
</dbReference>
<dbReference type="InterPro" id="IPR036393">
    <property type="entry name" value="AceGlu_kinase-like_sf"/>
</dbReference>
<dbReference type="CDD" id="cd04265">
    <property type="entry name" value="DUF619-NAGS-U"/>
    <property type="match status" value="1"/>
</dbReference>